<feature type="transmembrane region" description="Helical" evidence="2">
    <location>
        <begin position="29"/>
        <end position="48"/>
    </location>
</feature>
<dbReference type="AlphaFoldDB" id="A0A517Q1J8"/>
<evidence type="ECO:0000256" key="2">
    <source>
        <dbReference type="SAM" id="Phobius"/>
    </source>
</evidence>
<evidence type="ECO:0000256" key="1">
    <source>
        <dbReference type="SAM" id="MobiDB-lite"/>
    </source>
</evidence>
<accession>A0A517Q1J8</accession>
<dbReference type="EMBL" id="CP037421">
    <property type="protein sequence ID" value="QDT25513.1"/>
    <property type="molecule type" value="Genomic_DNA"/>
</dbReference>
<keyword evidence="2" id="KW-0812">Transmembrane</keyword>
<evidence type="ECO:0000313" key="3">
    <source>
        <dbReference type="EMBL" id="QDT25513.1"/>
    </source>
</evidence>
<dbReference type="RefSeq" id="WP_145448195.1">
    <property type="nucleotide sequence ID" value="NZ_CP037421.1"/>
</dbReference>
<dbReference type="Proteomes" id="UP000315647">
    <property type="component" value="Chromosome"/>
</dbReference>
<keyword evidence="4" id="KW-1185">Reference proteome</keyword>
<evidence type="ECO:0000313" key="4">
    <source>
        <dbReference type="Proteomes" id="UP000315647"/>
    </source>
</evidence>
<name>A0A517Q1J8_9PLAN</name>
<reference evidence="3 4" key="1">
    <citation type="submission" date="2019-03" db="EMBL/GenBank/DDBJ databases">
        <title>Deep-cultivation of Planctomycetes and their phenomic and genomic characterization uncovers novel biology.</title>
        <authorList>
            <person name="Wiegand S."/>
            <person name="Jogler M."/>
            <person name="Boedeker C."/>
            <person name="Pinto D."/>
            <person name="Vollmers J."/>
            <person name="Rivas-Marin E."/>
            <person name="Kohn T."/>
            <person name="Peeters S.H."/>
            <person name="Heuer A."/>
            <person name="Rast P."/>
            <person name="Oberbeckmann S."/>
            <person name="Bunk B."/>
            <person name="Jeske O."/>
            <person name="Meyerdierks A."/>
            <person name="Storesund J.E."/>
            <person name="Kallscheuer N."/>
            <person name="Luecker S."/>
            <person name="Lage O.M."/>
            <person name="Pohl T."/>
            <person name="Merkel B.J."/>
            <person name="Hornburger P."/>
            <person name="Mueller R.-W."/>
            <person name="Bruemmer F."/>
            <person name="Labrenz M."/>
            <person name="Spormann A.M."/>
            <person name="Op den Camp H."/>
            <person name="Overmann J."/>
            <person name="Amann R."/>
            <person name="Jetten M.S.M."/>
            <person name="Mascher T."/>
            <person name="Medema M.H."/>
            <person name="Devos D.P."/>
            <person name="Kaster A.-K."/>
            <person name="Ovreas L."/>
            <person name="Rohde M."/>
            <person name="Galperin M.Y."/>
            <person name="Jogler C."/>
        </authorList>
    </citation>
    <scope>NUCLEOTIDE SEQUENCE [LARGE SCALE GENOMIC DNA]</scope>
    <source>
        <strain evidence="3 4">Enr10</strain>
    </source>
</reference>
<protein>
    <submittedName>
        <fullName evidence="3">Uncharacterized protein</fullName>
    </submittedName>
</protein>
<gene>
    <name evidence="3" type="ORF">Enr10x_08090</name>
</gene>
<proteinExistence type="predicted"/>
<feature type="transmembrane region" description="Helical" evidence="2">
    <location>
        <begin position="7"/>
        <end position="23"/>
    </location>
</feature>
<sequence>MQRMNPWMLLVTTVFFSIAVYFGKGDAGLIAVGLLVLFNLVTLHLVQLQKENDELRKRLEALEGHEPATDLPENRAVAHGSG</sequence>
<keyword evidence="2" id="KW-1133">Transmembrane helix</keyword>
<feature type="region of interest" description="Disordered" evidence="1">
    <location>
        <begin position="63"/>
        <end position="82"/>
    </location>
</feature>
<keyword evidence="2" id="KW-0472">Membrane</keyword>
<organism evidence="3 4">
    <name type="scientific">Gimesia panareensis</name>
    <dbReference type="NCBI Taxonomy" id="2527978"/>
    <lineage>
        <taxon>Bacteria</taxon>
        <taxon>Pseudomonadati</taxon>
        <taxon>Planctomycetota</taxon>
        <taxon>Planctomycetia</taxon>
        <taxon>Planctomycetales</taxon>
        <taxon>Planctomycetaceae</taxon>
        <taxon>Gimesia</taxon>
    </lineage>
</organism>